<organism evidence="1 2">
    <name type="scientific">Candidatus Pantoea deserta</name>
    <dbReference type="NCBI Taxonomy" id="1869313"/>
    <lineage>
        <taxon>Bacteria</taxon>
        <taxon>Pseudomonadati</taxon>
        <taxon>Pseudomonadota</taxon>
        <taxon>Gammaproteobacteria</taxon>
        <taxon>Enterobacterales</taxon>
        <taxon>Erwiniaceae</taxon>
        <taxon>Pantoea</taxon>
    </lineage>
</organism>
<keyword evidence="2" id="KW-1185">Reference proteome</keyword>
<dbReference type="RefSeq" id="WP_123801561.1">
    <property type="nucleotide sequence ID" value="NZ_RMVG01000010.1"/>
</dbReference>
<proteinExistence type="predicted"/>
<dbReference type="AlphaFoldDB" id="A0A3N4NSY9"/>
<reference evidence="1 2" key="1">
    <citation type="submission" date="2018-11" db="EMBL/GenBank/DDBJ databases">
        <title>Whole genome sequencing of Pantoea sp. RIT388.</title>
        <authorList>
            <person name="Gan H.M."/>
            <person name="Hudson A.O."/>
        </authorList>
    </citation>
    <scope>NUCLEOTIDE SEQUENCE [LARGE SCALE GENOMIC DNA]</scope>
    <source>
        <strain evidence="1 2">RIT388</strain>
    </source>
</reference>
<protein>
    <recommendedName>
        <fullName evidence="3">Lipoprotein</fullName>
    </recommendedName>
</protein>
<gene>
    <name evidence="1" type="ORF">BBB56_14130</name>
</gene>
<evidence type="ECO:0000313" key="1">
    <source>
        <dbReference type="EMBL" id="RPD99284.1"/>
    </source>
</evidence>
<accession>A0A3N4NSY9</accession>
<name>A0A3N4NSY9_9GAMM</name>
<sequence>MRKLAITVIIGLTLSGCQSDADRLVFTEAGTVFTNGDSLCIGRSGKADVLNYYYLEEILQGINKPLLNSGDSMLNITYPDTCFIIKLTPDSKYGLLYIMNGIKYRYKFDTNKNGTISKTERRS</sequence>
<dbReference type="Proteomes" id="UP000281332">
    <property type="component" value="Unassembled WGS sequence"/>
</dbReference>
<evidence type="ECO:0000313" key="2">
    <source>
        <dbReference type="Proteomes" id="UP000281332"/>
    </source>
</evidence>
<dbReference type="PROSITE" id="PS51257">
    <property type="entry name" value="PROKAR_LIPOPROTEIN"/>
    <property type="match status" value="1"/>
</dbReference>
<evidence type="ECO:0008006" key="3">
    <source>
        <dbReference type="Google" id="ProtNLM"/>
    </source>
</evidence>
<dbReference type="EMBL" id="RMVG01000010">
    <property type="protein sequence ID" value="RPD99284.1"/>
    <property type="molecule type" value="Genomic_DNA"/>
</dbReference>
<dbReference type="OrthoDB" id="6628833at2"/>
<comment type="caution">
    <text evidence="1">The sequence shown here is derived from an EMBL/GenBank/DDBJ whole genome shotgun (WGS) entry which is preliminary data.</text>
</comment>